<reference evidence="1 2" key="1">
    <citation type="submission" date="2015-11" db="EMBL/GenBank/DDBJ databases">
        <title>Genome Sequence of Bacillus simplex strain VanAntwerpen2.</title>
        <authorList>
            <person name="Couger M.B."/>
        </authorList>
    </citation>
    <scope>NUCLEOTIDE SEQUENCE [LARGE SCALE GENOMIC DNA]</scope>
    <source>
        <strain evidence="1 2">VanAntwerpen02</strain>
    </source>
</reference>
<dbReference type="RefSeq" id="WP_061142336.1">
    <property type="nucleotide sequence ID" value="NZ_LNNH01000020.1"/>
</dbReference>
<sequence>MNVDKIVNERKRLEYIVDNCKFETAEQVCELFEAYTHLIWKYKQVGRIYDFYYDDMIIHREGGNDLIGIDQVVQDTLACLAAFPDMEFKFYGIHGVGNPEEGFRFGQAVHFAGTNTGISKYGRGNGTSLPPHECVDLCECLIKNVNGRWRVVEEWGTRSTETMDRILKGIRSSSIEKIQEHPLPEENQAPNGELEVKEEILVKG</sequence>
<evidence type="ECO:0000313" key="1">
    <source>
        <dbReference type="EMBL" id="KWW19089.1"/>
    </source>
</evidence>
<dbReference type="AlphaFoldDB" id="A0A120GPN9"/>
<evidence type="ECO:0008006" key="3">
    <source>
        <dbReference type="Google" id="ProtNLM"/>
    </source>
</evidence>
<evidence type="ECO:0000313" key="2">
    <source>
        <dbReference type="Proteomes" id="UP000064189"/>
    </source>
</evidence>
<dbReference type="SUPFAM" id="SSF54427">
    <property type="entry name" value="NTF2-like"/>
    <property type="match status" value="1"/>
</dbReference>
<protein>
    <recommendedName>
        <fullName evidence="3">SnoaL-like domain-containing protein</fullName>
    </recommendedName>
</protein>
<dbReference type="EMBL" id="LNNH01000020">
    <property type="protein sequence ID" value="KWW19089.1"/>
    <property type="molecule type" value="Genomic_DNA"/>
</dbReference>
<proteinExistence type="predicted"/>
<name>A0A120GPN9_9BACI</name>
<comment type="caution">
    <text evidence="1">The sequence shown here is derived from an EMBL/GenBank/DDBJ whole genome shotgun (WGS) entry which is preliminary data.</text>
</comment>
<organism evidence="1 2">
    <name type="scientific">Peribacillus simplex</name>
    <dbReference type="NCBI Taxonomy" id="1478"/>
    <lineage>
        <taxon>Bacteria</taxon>
        <taxon>Bacillati</taxon>
        <taxon>Bacillota</taxon>
        <taxon>Bacilli</taxon>
        <taxon>Bacillales</taxon>
        <taxon>Bacillaceae</taxon>
        <taxon>Peribacillus</taxon>
    </lineage>
</organism>
<accession>A0A120GPN9</accession>
<dbReference type="Proteomes" id="UP000064189">
    <property type="component" value="Unassembled WGS sequence"/>
</dbReference>
<dbReference type="InterPro" id="IPR032710">
    <property type="entry name" value="NTF2-like_dom_sf"/>
</dbReference>
<gene>
    <name evidence="1" type="ORF">AS888_19590</name>
</gene>
<keyword evidence="2" id="KW-1185">Reference proteome</keyword>
<dbReference type="Gene3D" id="3.10.450.50">
    <property type="match status" value="1"/>
</dbReference>